<organism evidence="1 2">
    <name type="scientific">Candidatus Paraluminiphilus aquimaris</name>
    <dbReference type="NCBI Taxonomy" id="2518994"/>
    <lineage>
        <taxon>Bacteria</taxon>
        <taxon>Pseudomonadati</taxon>
        <taxon>Pseudomonadota</taxon>
        <taxon>Gammaproteobacteria</taxon>
        <taxon>Cellvibrionales</taxon>
        <taxon>Halieaceae</taxon>
        <taxon>Candidatus Paraluminiphilus</taxon>
    </lineage>
</organism>
<dbReference type="Proteomes" id="UP001317963">
    <property type="component" value="Chromosome"/>
</dbReference>
<sequence>MRSTKICYMPIIPWNRDRSADWSLLLFLLMILLLTSTWSGQVHALNQSRVLLFDGSVIVGKIVSYRSDAVTLDTSFNRELAIDATLIKDIEASAEDLSIATLLLKDGRRVEAAPFIVTSGLLALSDGEIVKLSDVDKLNPEPWEMGQGYAWQGLASVALTVARGNTDADQLDVAINTQLDSTRDRITLRANIERDTAIVTVPSASGDGTFDRVSTPSADNWQIIGKYDYYLEDWTTHYFGVNASIEADEFTDIRLRSYIGPYYGRKLFNGSWGKLDGELGFVRVDTDFYNADDTEYYGANWNFTGESMVLGGDSRLYLTHVGILNISDDNSVILDTTVGFGFPLFFGLEAAAEFSIDYDGAAAVGKESVDQSYNLRVGYSW</sequence>
<protein>
    <submittedName>
        <fullName evidence="1">DUF481 domain-containing protein</fullName>
    </submittedName>
</protein>
<name>A0ABY6Q3Z2_9GAMM</name>
<dbReference type="EMBL" id="CP036501">
    <property type="protein sequence ID" value="UZP73600.1"/>
    <property type="molecule type" value="Genomic_DNA"/>
</dbReference>
<accession>A0ABY6Q3Z2</accession>
<dbReference type="Pfam" id="PF04338">
    <property type="entry name" value="DUF481"/>
    <property type="match status" value="1"/>
</dbReference>
<proteinExistence type="predicted"/>
<dbReference type="InterPro" id="IPR007433">
    <property type="entry name" value="DUF481"/>
</dbReference>
<evidence type="ECO:0000313" key="1">
    <source>
        <dbReference type="EMBL" id="UZP73600.1"/>
    </source>
</evidence>
<gene>
    <name evidence="1" type="ORF">E0F26_02115</name>
</gene>
<reference evidence="1 2" key="1">
    <citation type="submission" date="2019-02" db="EMBL/GenBank/DDBJ databases">
        <title>Halieaceae_genomes.</title>
        <authorList>
            <person name="Li S.-H."/>
        </authorList>
    </citation>
    <scope>NUCLEOTIDE SEQUENCE [LARGE SCALE GENOMIC DNA]</scope>
    <source>
        <strain evidence="1 2">JH123</strain>
    </source>
</reference>
<evidence type="ECO:0000313" key="2">
    <source>
        <dbReference type="Proteomes" id="UP001317963"/>
    </source>
</evidence>
<keyword evidence="2" id="KW-1185">Reference proteome</keyword>